<accession>A0A4R8I7S0</accession>
<evidence type="ECO:0008006" key="4">
    <source>
        <dbReference type="Google" id="ProtNLM"/>
    </source>
</evidence>
<dbReference type="RefSeq" id="WP_133944765.1">
    <property type="nucleotide sequence ID" value="NZ_SOEO01000002.1"/>
</dbReference>
<comment type="caution">
    <text evidence="2">The sequence shown here is derived from an EMBL/GenBank/DDBJ whole genome shotgun (WGS) entry which is preliminary data.</text>
</comment>
<evidence type="ECO:0000313" key="3">
    <source>
        <dbReference type="Proteomes" id="UP000295313"/>
    </source>
</evidence>
<feature type="chain" id="PRO_5020447934" description="YD repeat-containing protein" evidence="1">
    <location>
        <begin position="24"/>
        <end position="291"/>
    </location>
</feature>
<sequence length="291" mass="31816">MKNIFYYLTLVFGFLMLSACVPSQDDSGDLLKGVEYGTNTNDGGTNAVIKNINKVTTVDMDGEKVVATYVYTNKRITSVTSDDNSFKYTISYSGNDVSKVDYEAVDFSGEKTLNSQDLTYDSAKKLVSSTGTNKVNGALVYNSTTTYNYNGDKIKNIITKVKDESNTTELFTIQTDYTFNNANVSGMKFSIKLAPGGPITMTPIEILTAFSNFDNKKNPLNTLPMAFKLVSSHFDLENNLVSGFSANNARTMKVTTNAESITATLNYLYDADGYPTLGTSANGTVAFEYVK</sequence>
<dbReference type="Proteomes" id="UP000295313">
    <property type="component" value="Unassembled WGS sequence"/>
</dbReference>
<dbReference type="PROSITE" id="PS51257">
    <property type="entry name" value="PROKAR_LIPOPROTEIN"/>
    <property type="match status" value="1"/>
</dbReference>
<name>A0A4R8I7S0_9FLAO</name>
<dbReference type="AlphaFoldDB" id="A0A4R8I7S0"/>
<gene>
    <name evidence="2" type="ORF">B0I22_2341</name>
</gene>
<keyword evidence="3" id="KW-1185">Reference proteome</keyword>
<feature type="signal peptide" evidence="1">
    <location>
        <begin position="1"/>
        <end position="23"/>
    </location>
</feature>
<evidence type="ECO:0000313" key="2">
    <source>
        <dbReference type="EMBL" id="TDX84709.1"/>
    </source>
</evidence>
<organism evidence="2 3">
    <name type="scientific">Epilithonimonas xixisoli</name>
    <dbReference type="NCBI Taxonomy" id="1476462"/>
    <lineage>
        <taxon>Bacteria</taxon>
        <taxon>Pseudomonadati</taxon>
        <taxon>Bacteroidota</taxon>
        <taxon>Flavobacteriia</taxon>
        <taxon>Flavobacteriales</taxon>
        <taxon>Weeksellaceae</taxon>
        <taxon>Chryseobacterium group</taxon>
        <taxon>Epilithonimonas</taxon>
    </lineage>
</organism>
<proteinExistence type="predicted"/>
<keyword evidence="1" id="KW-0732">Signal</keyword>
<dbReference type="EMBL" id="SOEO01000002">
    <property type="protein sequence ID" value="TDX84709.1"/>
    <property type="molecule type" value="Genomic_DNA"/>
</dbReference>
<evidence type="ECO:0000256" key="1">
    <source>
        <dbReference type="SAM" id="SignalP"/>
    </source>
</evidence>
<protein>
    <recommendedName>
        <fullName evidence="4">YD repeat-containing protein</fullName>
    </recommendedName>
</protein>
<reference evidence="2 3" key="1">
    <citation type="submission" date="2019-03" db="EMBL/GenBank/DDBJ databases">
        <title>Genomic Encyclopedia of Type Strains, Phase III (KMG-III): the genomes of soil and plant-associated and newly described type strains.</title>
        <authorList>
            <person name="Whitman W."/>
        </authorList>
    </citation>
    <scope>NUCLEOTIDE SEQUENCE [LARGE SCALE GENOMIC DNA]</scope>
    <source>
        <strain evidence="2 3">CGMCC 1.12802</strain>
    </source>
</reference>
<dbReference type="OrthoDB" id="1240145at2"/>